<name>A0AAE3QRI5_9BACT</name>
<dbReference type="AlphaFoldDB" id="A0AAE3QRI5"/>
<protein>
    <recommendedName>
        <fullName evidence="5">PEGA domain-containing protein</fullName>
    </recommendedName>
</protein>
<dbReference type="EMBL" id="JASJOT010000026">
    <property type="protein sequence ID" value="MDJ1496837.1"/>
    <property type="molecule type" value="Genomic_DNA"/>
</dbReference>
<dbReference type="RefSeq" id="WP_313983700.1">
    <property type="nucleotide sequence ID" value="NZ_JASJOR010000026.1"/>
</dbReference>
<accession>A0AAE3QRI5</accession>
<dbReference type="EMBL" id="JASJOS010000011">
    <property type="protein sequence ID" value="MDJ1483606.1"/>
    <property type="molecule type" value="Genomic_DNA"/>
</dbReference>
<keyword evidence="3" id="KW-1185">Reference proteome</keyword>
<evidence type="ECO:0000313" key="4">
    <source>
        <dbReference type="Proteomes" id="UP001241110"/>
    </source>
</evidence>
<organism evidence="1 4">
    <name type="scientific">Xanthocytophaga flava</name>
    <dbReference type="NCBI Taxonomy" id="3048013"/>
    <lineage>
        <taxon>Bacteria</taxon>
        <taxon>Pseudomonadati</taxon>
        <taxon>Bacteroidota</taxon>
        <taxon>Cytophagia</taxon>
        <taxon>Cytophagales</taxon>
        <taxon>Rhodocytophagaceae</taxon>
        <taxon>Xanthocytophaga</taxon>
    </lineage>
</organism>
<comment type="caution">
    <text evidence="1">The sequence shown here is derived from an EMBL/GenBank/DDBJ whole genome shotgun (WGS) entry which is preliminary data.</text>
</comment>
<reference evidence="1 3" key="1">
    <citation type="submission" date="2023-05" db="EMBL/GenBank/DDBJ databases">
        <authorList>
            <person name="Zhang X."/>
        </authorList>
    </citation>
    <scope>NUCLEOTIDE SEQUENCE</scope>
    <source>
        <strain evidence="2 3">DM2B3-1</strain>
        <strain evidence="1">YF14B1</strain>
    </source>
</reference>
<evidence type="ECO:0000313" key="3">
    <source>
        <dbReference type="Proteomes" id="UP001228581"/>
    </source>
</evidence>
<proteinExistence type="predicted"/>
<evidence type="ECO:0000313" key="1">
    <source>
        <dbReference type="EMBL" id="MDJ1483606.1"/>
    </source>
</evidence>
<evidence type="ECO:0000313" key="2">
    <source>
        <dbReference type="EMBL" id="MDJ1496837.1"/>
    </source>
</evidence>
<evidence type="ECO:0008006" key="5">
    <source>
        <dbReference type="Google" id="ProtNLM"/>
    </source>
</evidence>
<gene>
    <name evidence="1" type="ORF">QNI16_24115</name>
    <name evidence="2" type="ORF">QNI19_28135</name>
</gene>
<sequence>MATPITISAFSDSGWVKVYINGDKVLHGSGTATIELDNGIHFLTYFVQGLPGDNYSVAIVDPPAELWAVKGNLKLNHTTGQHGITI</sequence>
<dbReference type="Proteomes" id="UP001228581">
    <property type="component" value="Unassembled WGS sequence"/>
</dbReference>
<dbReference type="Proteomes" id="UP001241110">
    <property type="component" value="Unassembled WGS sequence"/>
</dbReference>